<sequence>MLSKILFDPSLIIESIGTIGLLFFAYLWIFKPVEKDRWMYGNKPFKMVLLISAFVCCFALFLCLIGELFESDNIVHWSNKGTTVVEHWWAVISQFTDPGNLPSAYEKGRIIAFISAVSGIVCLSGLLVSSIVNYLSRHSLKWRQGMINYNRCFKDYVVIIGCNEQTANIVKLSLKRKDVKYVLIQTRQDVEKMRMRLDLDLDKNEEDRLVFYFAERTSREDIEALHLEKAKEIYILGEDVHADNEEDHDVFNISCLENISEYFKHVIIKDKKKVHVSLEYQSTFTAFKSTHIYKSLDKNVEFLPFNIHAIWAKKILVDNFAIVPVGKKGEVKVQNYIPIDSYDGIKADDDKTIHIVIVGMNQMGTALGVQTALLAHFPNAHRDKNLRTTITFIDDQAKKEGEYFRGRFATMFDLCRYRVVEIGKDVCGKKEWYDPLSQDGDGRYKHLGENGNFMDIEWEFIQGNVASDEIRKYLVDVAQDKNKITTVAICFNHPQRSIAAALYLPEMVYRRALQILVYQQNSFDLANKVADGEKVWKRYEKLRPFGMIEGSYTEDAFDNSMAKILHFLYANNRIGIRNHGDNQQVTYQYQEIEDISSYEEIDFDFARKINNLWNQQGIVDKLSNIDMVDSIPMKLRSLGTTIDDISDFTSELKKGNNLELMAKAEHTRWLTERVTMNFRPLDNVEAEWLLFTNKDLDEKKRKKEKKFRKEKSRAHLDICSNTTLNEIDPGVHYNDIDVVCYIPQLLKYREWINVMRLADEKSRQSIAGKLLGDFVISKGDGGNHFAFKLIENGDKKFWMMETAVSQQQWESIMGNNPAQDNGTDKGQDDESLKEKKYVGSNLPVINVSKNDIEDFLKVLRKMTGLRFDLPTKEEWEYVARCTAEEITEKTRIEDAFRINKGKEGKKDRKGPWLVDDNKDLQRNSLGVYNMMGNVWEWTKESPEDNPSCYFFCGGSWRFRKLHSDIKGNYWYSFWKPILKSDDIGFRMVWRFDMRNIEADKEREVVDLLDKVATNPIDEQKTMSANDIVKLTGMIPVETGYFLMGTENNDTIGKYKNPLFPENWIDENADEEETPHHFVKINKFYISATPVTQKLWNAVMGIEAKMNPSDNLGDNKPQTNISWDMIKYQFLPKLEELTKLKFRLPTEAEWEYVAKGGHKTKICKELSKIFDNESMTVDEKQLAAYKYLAEEGHKYSMYSGTDDAMDLDLYIHSATAGVKDRMPNELGVYDMSGNIWEWCEDYYQTDFYNDCIEGKEDIAQQGKQDEYRTKGYITDPVCKDESYAAHTFRGGSFRFDAKSCRNTSVNFWIDTDTDDDLGFRLALDSSYESSLNGLIKGKE</sequence>
<dbReference type="OrthoDB" id="713222at2"/>
<feature type="transmembrane region" description="Helical" evidence="2">
    <location>
        <begin position="49"/>
        <end position="69"/>
    </location>
</feature>
<evidence type="ECO:0000256" key="2">
    <source>
        <dbReference type="SAM" id="Phobius"/>
    </source>
</evidence>
<dbReference type="InterPro" id="IPR042095">
    <property type="entry name" value="SUMF_sf"/>
</dbReference>
<dbReference type="Proteomes" id="UP000032046">
    <property type="component" value="Unassembled WGS sequence"/>
</dbReference>
<feature type="compositionally biased region" description="Basic and acidic residues" evidence="1">
    <location>
        <begin position="822"/>
        <end position="833"/>
    </location>
</feature>
<comment type="caution">
    <text evidence="4">The sequence shown here is derived from an EMBL/GenBank/DDBJ whole genome shotgun (WGS) entry which is preliminary data.</text>
</comment>
<organism evidence="4 5">
    <name type="scientific">Prevotella pectinovora</name>
    <dbReference type="NCBI Taxonomy" id="1602169"/>
    <lineage>
        <taxon>Bacteria</taxon>
        <taxon>Pseudomonadati</taxon>
        <taxon>Bacteroidota</taxon>
        <taxon>Bacteroidia</taxon>
        <taxon>Bacteroidales</taxon>
        <taxon>Prevotellaceae</taxon>
        <taxon>Prevotella</taxon>
    </lineage>
</organism>
<feature type="domain" description="Sulfatase-modifying factor enzyme-like" evidence="3">
    <location>
        <begin position="1030"/>
        <end position="1321"/>
    </location>
</feature>
<protein>
    <recommendedName>
        <fullName evidence="3">Sulfatase-modifying factor enzyme-like domain-containing protein</fullName>
    </recommendedName>
</protein>
<keyword evidence="2" id="KW-0472">Membrane</keyword>
<accession>A0A0D0IY18</accession>
<dbReference type="InterPro" id="IPR005532">
    <property type="entry name" value="SUMF_dom"/>
</dbReference>
<evidence type="ECO:0000313" key="5">
    <source>
        <dbReference type="Proteomes" id="UP000032046"/>
    </source>
</evidence>
<evidence type="ECO:0000313" key="4">
    <source>
        <dbReference type="EMBL" id="KIP64463.1"/>
    </source>
</evidence>
<evidence type="ECO:0000259" key="3">
    <source>
        <dbReference type="Pfam" id="PF03781"/>
    </source>
</evidence>
<feature type="region of interest" description="Disordered" evidence="1">
    <location>
        <begin position="813"/>
        <end position="833"/>
    </location>
</feature>
<feature type="transmembrane region" description="Helical" evidence="2">
    <location>
        <begin position="12"/>
        <end position="29"/>
    </location>
</feature>
<dbReference type="SUPFAM" id="SSF56436">
    <property type="entry name" value="C-type lectin-like"/>
    <property type="match status" value="2"/>
</dbReference>
<keyword evidence="2" id="KW-1133">Transmembrane helix</keyword>
<keyword evidence="2" id="KW-0812">Transmembrane</keyword>
<dbReference type="PANTHER" id="PTHR23150:SF19">
    <property type="entry name" value="FORMYLGLYCINE-GENERATING ENZYME"/>
    <property type="match status" value="1"/>
</dbReference>
<feature type="domain" description="Sulfatase-modifying factor enzyme-like" evidence="3">
    <location>
        <begin position="795"/>
        <end position="989"/>
    </location>
</feature>
<dbReference type="Gene3D" id="3.40.50.720">
    <property type="entry name" value="NAD(P)-binding Rossmann-like Domain"/>
    <property type="match status" value="1"/>
</dbReference>
<evidence type="ECO:0000256" key="1">
    <source>
        <dbReference type="SAM" id="MobiDB-lite"/>
    </source>
</evidence>
<dbReference type="InterPro" id="IPR051043">
    <property type="entry name" value="Sulfatase_Mod_Factor_Kinase"/>
</dbReference>
<dbReference type="PANTHER" id="PTHR23150">
    <property type="entry name" value="SULFATASE MODIFYING FACTOR 1, 2"/>
    <property type="match status" value="1"/>
</dbReference>
<reference evidence="4 5" key="1">
    <citation type="submission" date="2015-01" db="EMBL/GenBank/DDBJ databases">
        <title>Comparative genomics of non-oral Prevotella species.</title>
        <authorList>
            <person name="Accetto T."/>
            <person name="Nograsek B."/>
            <person name="Avgustin G."/>
        </authorList>
    </citation>
    <scope>NUCLEOTIDE SEQUENCE [LARGE SCALE GENOMIC DNA]</scope>
    <source>
        <strain evidence="4 5">P5-119</strain>
    </source>
</reference>
<dbReference type="InterPro" id="IPR016187">
    <property type="entry name" value="CTDL_fold"/>
</dbReference>
<dbReference type="STRING" id="1602171.ST44_02170"/>
<dbReference type="Pfam" id="PF03781">
    <property type="entry name" value="FGE-sulfatase"/>
    <property type="match status" value="2"/>
</dbReference>
<dbReference type="EMBL" id="JXQK01000020">
    <property type="protein sequence ID" value="KIP64463.1"/>
    <property type="molecule type" value="Genomic_DNA"/>
</dbReference>
<name>A0A0D0IY18_9BACT</name>
<feature type="transmembrane region" description="Helical" evidence="2">
    <location>
        <begin position="110"/>
        <end position="135"/>
    </location>
</feature>
<proteinExistence type="predicted"/>
<dbReference type="GO" id="GO:0120147">
    <property type="term" value="F:formylglycine-generating oxidase activity"/>
    <property type="evidence" value="ECO:0007669"/>
    <property type="project" value="TreeGrafter"/>
</dbReference>
<gene>
    <name evidence="4" type="ORF">ST44_02170</name>
</gene>
<dbReference type="Gene3D" id="3.90.1580.10">
    <property type="entry name" value="paralog of FGE (formylglycine-generating enzyme)"/>
    <property type="match status" value="2"/>
</dbReference>
<keyword evidence="5" id="KW-1185">Reference proteome</keyword>
<dbReference type="RefSeq" id="WP_042517687.1">
    <property type="nucleotide sequence ID" value="NZ_JXQI01000082.1"/>
</dbReference>